<feature type="transmembrane region" description="Helical" evidence="1">
    <location>
        <begin position="25"/>
        <end position="44"/>
    </location>
</feature>
<sequence length="98" mass="10603">MDAFLGGSAEPDAGRRLVAAHPVRGALIVGPVYGGLFAVLLVILDVPFTPSALLCCLGIAIGGGMWSMGLDYFERRRQRHYGHYPGVHEQRDGAERRP</sequence>
<evidence type="ECO:0000256" key="1">
    <source>
        <dbReference type="SAM" id="Phobius"/>
    </source>
</evidence>
<reference evidence="3" key="1">
    <citation type="journal article" date="2019" name="Int. J. Syst. Evol. Microbiol.">
        <title>The Global Catalogue of Microorganisms (GCM) 10K type strain sequencing project: providing services to taxonomists for standard genome sequencing and annotation.</title>
        <authorList>
            <consortium name="The Broad Institute Genomics Platform"/>
            <consortium name="The Broad Institute Genome Sequencing Center for Infectious Disease"/>
            <person name="Wu L."/>
            <person name="Ma J."/>
        </authorList>
    </citation>
    <scope>NUCLEOTIDE SEQUENCE [LARGE SCALE GENOMIC DNA]</scope>
    <source>
        <strain evidence="3">ICMP 6774ER</strain>
    </source>
</reference>
<name>A0ABW4SXU5_9ACTN</name>
<accession>A0ABW4SXU5</accession>
<keyword evidence="1" id="KW-0812">Transmembrane</keyword>
<organism evidence="2 3">
    <name type="scientific">Nonomuraea mangrovi</name>
    <dbReference type="NCBI Taxonomy" id="2316207"/>
    <lineage>
        <taxon>Bacteria</taxon>
        <taxon>Bacillati</taxon>
        <taxon>Actinomycetota</taxon>
        <taxon>Actinomycetes</taxon>
        <taxon>Streptosporangiales</taxon>
        <taxon>Streptosporangiaceae</taxon>
        <taxon>Nonomuraea</taxon>
    </lineage>
</organism>
<protein>
    <submittedName>
        <fullName evidence="2">Uncharacterized protein</fullName>
    </submittedName>
</protein>
<dbReference type="Proteomes" id="UP001597368">
    <property type="component" value="Unassembled WGS sequence"/>
</dbReference>
<keyword evidence="1" id="KW-1133">Transmembrane helix</keyword>
<evidence type="ECO:0000313" key="3">
    <source>
        <dbReference type="Proteomes" id="UP001597368"/>
    </source>
</evidence>
<evidence type="ECO:0000313" key="2">
    <source>
        <dbReference type="EMBL" id="MFD1933119.1"/>
    </source>
</evidence>
<feature type="transmembrane region" description="Helical" evidence="1">
    <location>
        <begin position="50"/>
        <end position="73"/>
    </location>
</feature>
<proteinExistence type="predicted"/>
<gene>
    <name evidence="2" type="ORF">ACFSKW_16715</name>
</gene>
<keyword evidence="1" id="KW-0472">Membrane</keyword>
<dbReference type="EMBL" id="JBHUFV010000024">
    <property type="protein sequence ID" value="MFD1933119.1"/>
    <property type="molecule type" value="Genomic_DNA"/>
</dbReference>
<comment type="caution">
    <text evidence="2">The sequence shown here is derived from an EMBL/GenBank/DDBJ whole genome shotgun (WGS) entry which is preliminary data.</text>
</comment>
<keyword evidence="3" id="KW-1185">Reference proteome</keyword>